<protein>
    <submittedName>
        <fullName evidence="1">Uncharacterized protein</fullName>
    </submittedName>
</protein>
<dbReference type="AlphaFoldDB" id="A0A0A9GPY3"/>
<reference evidence="1" key="1">
    <citation type="submission" date="2014-09" db="EMBL/GenBank/DDBJ databases">
        <authorList>
            <person name="Magalhaes I.L.F."/>
            <person name="Oliveira U."/>
            <person name="Santos F.R."/>
            <person name="Vidigal T.H.D.A."/>
            <person name="Brescovit A.D."/>
            <person name="Santos A.J."/>
        </authorList>
    </citation>
    <scope>NUCLEOTIDE SEQUENCE</scope>
    <source>
        <tissue evidence="1">Shoot tissue taken approximately 20 cm above the soil surface</tissue>
    </source>
</reference>
<proteinExistence type="predicted"/>
<name>A0A0A9GPY3_ARUDO</name>
<organism evidence="1">
    <name type="scientific">Arundo donax</name>
    <name type="common">Giant reed</name>
    <name type="synonym">Donax arundinaceus</name>
    <dbReference type="NCBI Taxonomy" id="35708"/>
    <lineage>
        <taxon>Eukaryota</taxon>
        <taxon>Viridiplantae</taxon>
        <taxon>Streptophyta</taxon>
        <taxon>Embryophyta</taxon>
        <taxon>Tracheophyta</taxon>
        <taxon>Spermatophyta</taxon>
        <taxon>Magnoliopsida</taxon>
        <taxon>Liliopsida</taxon>
        <taxon>Poales</taxon>
        <taxon>Poaceae</taxon>
        <taxon>PACMAD clade</taxon>
        <taxon>Arundinoideae</taxon>
        <taxon>Arundineae</taxon>
        <taxon>Arundo</taxon>
    </lineage>
</organism>
<dbReference type="EMBL" id="GBRH01172417">
    <property type="protein sequence ID" value="JAE25479.1"/>
    <property type="molecule type" value="Transcribed_RNA"/>
</dbReference>
<reference evidence="1" key="2">
    <citation type="journal article" date="2015" name="Data Brief">
        <title>Shoot transcriptome of the giant reed, Arundo donax.</title>
        <authorList>
            <person name="Barrero R.A."/>
            <person name="Guerrero F.D."/>
            <person name="Moolhuijzen P."/>
            <person name="Goolsby J.A."/>
            <person name="Tidwell J."/>
            <person name="Bellgard S.E."/>
            <person name="Bellgard M.I."/>
        </authorList>
    </citation>
    <scope>NUCLEOTIDE SEQUENCE</scope>
    <source>
        <tissue evidence="1">Shoot tissue taken approximately 20 cm above the soil surface</tissue>
    </source>
</reference>
<accession>A0A0A9GPY3</accession>
<evidence type="ECO:0000313" key="1">
    <source>
        <dbReference type="EMBL" id="JAE25479.1"/>
    </source>
</evidence>
<sequence length="82" mass="9372">MCCISRAPWWRSKKAFDFLDMKSSISKRSFNHLRDLGLLTSPWWPCPRVPQSSSQSAANATSCRLLWQNRRGRSSAADPRSS</sequence>